<evidence type="ECO:0000256" key="1">
    <source>
        <dbReference type="SAM" id="SignalP"/>
    </source>
</evidence>
<dbReference type="Pfam" id="PF26113">
    <property type="entry name" value="GH16_XgeA"/>
    <property type="match status" value="1"/>
</dbReference>
<reference evidence="3" key="1">
    <citation type="submission" date="2023-10" db="EMBL/GenBank/DDBJ databases">
        <authorList>
            <person name="Hackl T."/>
        </authorList>
    </citation>
    <scope>NUCLEOTIDE SEQUENCE</scope>
</reference>
<comment type="caution">
    <text evidence="3">The sequence shown here is derived from an EMBL/GenBank/DDBJ whole genome shotgun (WGS) entry which is preliminary data.</text>
</comment>
<evidence type="ECO:0000313" key="4">
    <source>
        <dbReference type="Proteomes" id="UP001295740"/>
    </source>
</evidence>
<evidence type="ECO:0000313" key="3">
    <source>
        <dbReference type="EMBL" id="CAJ2502981.1"/>
    </source>
</evidence>
<dbReference type="Proteomes" id="UP001295740">
    <property type="component" value="Unassembled WGS sequence"/>
</dbReference>
<dbReference type="EMBL" id="CAUWAG010000004">
    <property type="protein sequence ID" value="CAJ2502981.1"/>
    <property type="molecule type" value="Genomic_DNA"/>
</dbReference>
<dbReference type="InterPro" id="IPR050546">
    <property type="entry name" value="Glycosyl_Hydrlase_16"/>
</dbReference>
<dbReference type="CDD" id="cd02182">
    <property type="entry name" value="GH16_Strep_laminarinase_like"/>
    <property type="match status" value="1"/>
</dbReference>
<keyword evidence="1" id="KW-0732">Signal</keyword>
<accession>A0AAI8YFM3</accession>
<protein>
    <submittedName>
        <fullName evidence="3">Uu.00g103750.m01.CDS01</fullName>
    </submittedName>
</protein>
<feature type="signal peptide" evidence="1">
    <location>
        <begin position="1"/>
        <end position="17"/>
    </location>
</feature>
<sequence>MLFQSTLLPLLPGLVAGIAAPAMPGMKIVWSDDFEGSAGSSPNGDLWNVMDAIDTNGEVQTYSTANTNLQISGGGTVQFVPRRSQSGHWTSGRIETKASFTPDAGKIMTLKANILLGDNAAANKQGMWPAFWALGDAVRHGTEWPACGEVDIFEQVNGAATGYGTLHCGSDSGGPCNEPTGRAGSVALPTEDFHTWGVTIDLTNPDWTAQTISWQLDDATYSTVTGAEIGDAPIWSSLAHSPLYMILNVAVGGDWPGAPNAATLDGYGAMMEVQWVAAYSS</sequence>
<feature type="domain" description="GH16" evidence="2">
    <location>
        <begin position="32"/>
        <end position="281"/>
    </location>
</feature>
<dbReference type="GO" id="GO:0004553">
    <property type="term" value="F:hydrolase activity, hydrolyzing O-glycosyl compounds"/>
    <property type="evidence" value="ECO:0007669"/>
    <property type="project" value="InterPro"/>
</dbReference>
<dbReference type="InterPro" id="IPR013320">
    <property type="entry name" value="ConA-like_dom_sf"/>
</dbReference>
<keyword evidence="4" id="KW-1185">Reference proteome</keyword>
<evidence type="ECO:0000259" key="2">
    <source>
        <dbReference type="PROSITE" id="PS51762"/>
    </source>
</evidence>
<dbReference type="SUPFAM" id="SSF49899">
    <property type="entry name" value="Concanavalin A-like lectins/glucanases"/>
    <property type="match status" value="1"/>
</dbReference>
<dbReference type="InterPro" id="IPR000757">
    <property type="entry name" value="Beta-glucanase-like"/>
</dbReference>
<proteinExistence type="predicted"/>
<dbReference type="PROSITE" id="PS51762">
    <property type="entry name" value="GH16_2"/>
    <property type="match status" value="1"/>
</dbReference>
<gene>
    <name evidence="3" type="ORF">KHLLAP_LOCUS3449</name>
</gene>
<dbReference type="AlphaFoldDB" id="A0AAI8YFM3"/>
<name>A0AAI8YFM3_9PEZI</name>
<dbReference type="Gene3D" id="2.60.120.200">
    <property type="match status" value="1"/>
</dbReference>
<organism evidence="3 4">
    <name type="scientific">Anthostomella pinea</name>
    <dbReference type="NCBI Taxonomy" id="933095"/>
    <lineage>
        <taxon>Eukaryota</taxon>
        <taxon>Fungi</taxon>
        <taxon>Dikarya</taxon>
        <taxon>Ascomycota</taxon>
        <taxon>Pezizomycotina</taxon>
        <taxon>Sordariomycetes</taxon>
        <taxon>Xylariomycetidae</taxon>
        <taxon>Xylariales</taxon>
        <taxon>Xylariaceae</taxon>
        <taxon>Anthostomella</taxon>
    </lineage>
</organism>
<dbReference type="GO" id="GO:0005975">
    <property type="term" value="P:carbohydrate metabolic process"/>
    <property type="evidence" value="ECO:0007669"/>
    <property type="project" value="InterPro"/>
</dbReference>
<feature type="chain" id="PRO_5042583906" evidence="1">
    <location>
        <begin position="18"/>
        <end position="281"/>
    </location>
</feature>
<dbReference type="PANTHER" id="PTHR10963">
    <property type="entry name" value="GLYCOSYL HYDROLASE-RELATED"/>
    <property type="match status" value="1"/>
</dbReference>
<dbReference type="PANTHER" id="PTHR10963:SF60">
    <property type="entry name" value="GRAM-NEGATIVE BACTERIA-BINDING PROTEIN 1-RELATED"/>
    <property type="match status" value="1"/>
</dbReference>